<comment type="similarity">
    <text evidence="2 8">Belongs to the major facilitator superfamily. Bcr/CmlA family.</text>
</comment>
<evidence type="ECO:0000313" key="11">
    <source>
        <dbReference type="Proteomes" id="UP000002949"/>
    </source>
</evidence>
<evidence type="ECO:0000256" key="7">
    <source>
        <dbReference type="ARBA" id="ARBA00023136"/>
    </source>
</evidence>
<dbReference type="NCBIfam" id="TIGR00710">
    <property type="entry name" value="efflux_Bcr_CflA"/>
    <property type="match status" value="1"/>
</dbReference>
<evidence type="ECO:0000256" key="8">
    <source>
        <dbReference type="RuleBase" id="RU365088"/>
    </source>
</evidence>
<dbReference type="InterPro" id="IPR036259">
    <property type="entry name" value="MFS_trans_sf"/>
</dbReference>
<dbReference type="GO" id="GO:1990961">
    <property type="term" value="P:xenobiotic detoxification by transmembrane export across the plasma membrane"/>
    <property type="evidence" value="ECO:0007669"/>
    <property type="project" value="InterPro"/>
</dbReference>
<keyword evidence="11" id="KW-1185">Reference proteome</keyword>
<dbReference type="AlphaFoldDB" id="G6YJQ8"/>
<dbReference type="PATRIC" id="fig|1082933.3.peg.6057"/>
<evidence type="ECO:0000256" key="1">
    <source>
        <dbReference type="ARBA" id="ARBA00004651"/>
    </source>
</evidence>
<evidence type="ECO:0000256" key="4">
    <source>
        <dbReference type="ARBA" id="ARBA00022475"/>
    </source>
</evidence>
<dbReference type="Gene3D" id="1.20.1720.10">
    <property type="entry name" value="Multidrug resistance protein D"/>
    <property type="match status" value="1"/>
</dbReference>
<dbReference type="InterPro" id="IPR011701">
    <property type="entry name" value="MFS"/>
</dbReference>
<dbReference type="Proteomes" id="UP000002949">
    <property type="component" value="Unassembled WGS sequence"/>
</dbReference>
<evidence type="ECO:0000313" key="10">
    <source>
        <dbReference type="EMBL" id="EHH04568.1"/>
    </source>
</evidence>
<dbReference type="PANTHER" id="PTHR23502:SF132">
    <property type="entry name" value="POLYAMINE TRANSPORTER 2-RELATED"/>
    <property type="match status" value="1"/>
</dbReference>
<feature type="transmembrane region" description="Helical" evidence="8">
    <location>
        <begin position="113"/>
        <end position="134"/>
    </location>
</feature>
<gene>
    <name evidence="10" type="ORF">MEA186_31211</name>
</gene>
<accession>G6YJQ8</accession>
<dbReference type="CDD" id="cd17320">
    <property type="entry name" value="MFS_MdfA_MDR_like"/>
    <property type="match status" value="1"/>
</dbReference>
<organism evidence="10 11">
    <name type="scientific">Mesorhizobium amorphae CCNWGS0123</name>
    <dbReference type="NCBI Taxonomy" id="1082933"/>
    <lineage>
        <taxon>Bacteria</taxon>
        <taxon>Pseudomonadati</taxon>
        <taxon>Pseudomonadota</taxon>
        <taxon>Alphaproteobacteria</taxon>
        <taxon>Hyphomicrobiales</taxon>
        <taxon>Phyllobacteriaceae</taxon>
        <taxon>Mesorhizobium</taxon>
    </lineage>
</organism>
<evidence type="ECO:0000256" key="5">
    <source>
        <dbReference type="ARBA" id="ARBA00022692"/>
    </source>
</evidence>
<feature type="transmembrane region" description="Helical" evidence="8">
    <location>
        <begin position="356"/>
        <end position="376"/>
    </location>
</feature>
<keyword evidence="5 8" id="KW-0812">Transmembrane</keyword>
<dbReference type="SUPFAM" id="SSF103473">
    <property type="entry name" value="MFS general substrate transporter"/>
    <property type="match status" value="1"/>
</dbReference>
<dbReference type="PANTHER" id="PTHR23502">
    <property type="entry name" value="MAJOR FACILITATOR SUPERFAMILY"/>
    <property type="match status" value="1"/>
</dbReference>
<feature type="transmembrane region" description="Helical" evidence="8">
    <location>
        <begin position="174"/>
        <end position="196"/>
    </location>
</feature>
<keyword evidence="8" id="KW-0997">Cell inner membrane</keyword>
<protein>
    <recommendedName>
        <fullName evidence="8">Bcr/CflA family efflux transporter</fullName>
    </recommendedName>
</protein>
<dbReference type="GO" id="GO:0005886">
    <property type="term" value="C:plasma membrane"/>
    <property type="evidence" value="ECO:0007669"/>
    <property type="project" value="UniProtKB-SubCell"/>
</dbReference>
<keyword evidence="6 8" id="KW-1133">Transmembrane helix</keyword>
<feature type="transmembrane region" description="Helical" evidence="8">
    <location>
        <begin position="226"/>
        <end position="248"/>
    </location>
</feature>
<dbReference type="eggNOG" id="COG2814">
    <property type="taxonomic scope" value="Bacteria"/>
</dbReference>
<feature type="transmembrane region" description="Helical" evidence="8">
    <location>
        <begin position="315"/>
        <end position="336"/>
    </location>
</feature>
<evidence type="ECO:0000256" key="6">
    <source>
        <dbReference type="ARBA" id="ARBA00022989"/>
    </source>
</evidence>
<reference evidence="10 11" key="1">
    <citation type="journal article" date="2012" name="J. Bacteriol.">
        <title>Draft Genome Sequence of Plant Growth-Promoting Rhizobium Mesorhizobium amorphae, Isolated from Zinc-Lead Mine Tailings.</title>
        <authorList>
            <person name="Hao X."/>
            <person name="Lin Y."/>
            <person name="Johnstone L."/>
            <person name="Baltrus D.A."/>
            <person name="Miller S.J."/>
            <person name="Wei G."/>
            <person name="Rensing C."/>
        </authorList>
    </citation>
    <scope>NUCLEOTIDE SEQUENCE [LARGE SCALE GENOMIC DNA]</scope>
    <source>
        <strain evidence="10 11">CCNWGS0123</strain>
    </source>
</reference>
<dbReference type="Pfam" id="PF07690">
    <property type="entry name" value="MFS_1"/>
    <property type="match status" value="1"/>
</dbReference>
<dbReference type="InterPro" id="IPR004812">
    <property type="entry name" value="Efflux_drug-R_Bcr/CmlA"/>
</dbReference>
<dbReference type="EMBL" id="AGSN01000222">
    <property type="protein sequence ID" value="EHH04568.1"/>
    <property type="molecule type" value="Genomic_DNA"/>
</dbReference>
<evidence type="ECO:0000256" key="2">
    <source>
        <dbReference type="ARBA" id="ARBA00006236"/>
    </source>
</evidence>
<evidence type="ECO:0000256" key="3">
    <source>
        <dbReference type="ARBA" id="ARBA00022448"/>
    </source>
</evidence>
<feature type="transmembrane region" description="Helical" evidence="8">
    <location>
        <begin position="60"/>
        <end position="77"/>
    </location>
</feature>
<name>G6YJQ8_9HYPH</name>
<feature type="transmembrane region" description="Helical" evidence="8">
    <location>
        <begin position="21"/>
        <end position="40"/>
    </location>
</feature>
<sequence>MDKQVEAPQQTGSLPIPRWEFIALCAALMALNSLAIDIMLPALQQIGASLGVINENHRQYVITAYILGFGGGQLFFGPISDRFGRRPPLVAGLIIYVLAAGAAAIAPSFATLLLLRMVQGIGAAATRVIAVSIVRDTFDGRRMAEVMSLIFMVFMAIPVVAPAIGQFIMLFASWHWIFITMAAGALIVSAWSLLRLPETLHPEYRRPLTAASIVGGFRIVLTNRIALCYAFASTFIFGAMFGFIASAQQIYVDVFNVGEMFPVIFAGVAAVLAFSNYLNSRLVGRFGMRRLSQSALLLFLVISLAWLLVSLEMKMPLWLFMAFFAGAMVPFGALGANFNALAMEPLGQLAGTASSILGFMQTFLGGILGTLIGQAFNGTVTPLAAGFCSVSVAALLMIFIAEHGKMFQPQNPPV</sequence>
<evidence type="ECO:0000259" key="9">
    <source>
        <dbReference type="PROSITE" id="PS50850"/>
    </source>
</evidence>
<feature type="transmembrane region" description="Helical" evidence="8">
    <location>
        <begin position="89"/>
        <end position="107"/>
    </location>
</feature>
<comment type="subcellular location">
    <subcellularLocation>
        <location evidence="8">Cell inner membrane</location>
        <topology evidence="8">Multi-pass membrane protein</topology>
    </subcellularLocation>
    <subcellularLocation>
        <location evidence="1">Cell membrane</location>
        <topology evidence="1">Multi-pass membrane protein</topology>
    </subcellularLocation>
</comment>
<feature type="transmembrane region" description="Helical" evidence="8">
    <location>
        <begin position="382"/>
        <end position="401"/>
    </location>
</feature>
<proteinExistence type="inferred from homology"/>
<dbReference type="GO" id="GO:0042910">
    <property type="term" value="F:xenobiotic transmembrane transporter activity"/>
    <property type="evidence" value="ECO:0007669"/>
    <property type="project" value="InterPro"/>
</dbReference>
<feature type="transmembrane region" description="Helical" evidence="8">
    <location>
        <begin position="146"/>
        <end position="168"/>
    </location>
</feature>
<dbReference type="OrthoDB" id="9800416at2"/>
<keyword evidence="7 8" id="KW-0472">Membrane</keyword>
<feature type="domain" description="Major facilitator superfamily (MFS) profile" evidence="9">
    <location>
        <begin position="21"/>
        <end position="405"/>
    </location>
</feature>
<keyword evidence="4" id="KW-1003">Cell membrane</keyword>
<feature type="transmembrane region" description="Helical" evidence="8">
    <location>
        <begin position="260"/>
        <end position="279"/>
    </location>
</feature>
<dbReference type="PROSITE" id="PS50850">
    <property type="entry name" value="MFS"/>
    <property type="match status" value="1"/>
</dbReference>
<feature type="transmembrane region" description="Helical" evidence="8">
    <location>
        <begin position="291"/>
        <end position="309"/>
    </location>
</feature>
<keyword evidence="3 8" id="KW-0813">Transport</keyword>
<dbReference type="InterPro" id="IPR020846">
    <property type="entry name" value="MFS_dom"/>
</dbReference>